<keyword evidence="4" id="KW-0804">Transcription</keyword>
<dbReference type="Gene3D" id="3.40.190.10">
    <property type="entry name" value="Periplasmic binding protein-like II"/>
    <property type="match status" value="2"/>
</dbReference>
<accession>A0A2V4UXZ4</accession>
<organism evidence="6 7">
    <name type="scientific">Paraburkholderia silvatlantica</name>
    <dbReference type="NCBI Taxonomy" id="321895"/>
    <lineage>
        <taxon>Bacteria</taxon>
        <taxon>Pseudomonadati</taxon>
        <taxon>Pseudomonadota</taxon>
        <taxon>Betaproteobacteria</taxon>
        <taxon>Burkholderiales</taxon>
        <taxon>Burkholderiaceae</taxon>
        <taxon>Paraburkholderia</taxon>
    </lineage>
</organism>
<comment type="similarity">
    <text evidence="1">Belongs to the LysR transcriptional regulatory family.</text>
</comment>
<dbReference type="GO" id="GO:0006351">
    <property type="term" value="P:DNA-templated transcription"/>
    <property type="evidence" value="ECO:0007669"/>
    <property type="project" value="TreeGrafter"/>
</dbReference>
<evidence type="ECO:0000256" key="1">
    <source>
        <dbReference type="ARBA" id="ARBA00009437"/>
    </source>
</evidence>
<dbReference type="Pfam" id="PF03466">
    <property type="entry name" value="LysR_substrate"/>
    <property type="match status" value="1"/>
</dbReference>
<evidence type="ECO:0000313" key="6">
    <source>
        <dbReference type="EMBL" id="PYE25476.1"/>
    </source>
</evidence>
<dbReference type="InterPro" id="IPR036390">
    <property type="entry name" value="WH_DNA-bd_sf"/>
</dbReference>
<keyword evidence="3" id="KW-0238">DNA-binding</keyword>
<dbReference type="SUPFAM" id="SSF46785">
    <property type="entry name" value="Winged helix' DNA-binding domain"/>
    <property type="match status" value="1"/>
</dbReference>
<dbReference type="InterPro" id="IPR058163">
    <property type="entry name" value="LysR-type_TF_proteobact-type"/>
</dbReference>
<proteinExistence type="inferred from homology"/>
<dbReference type="RefSeq" id="WP_110854600.1">
    <property type="nucleotide sequence ID" value="NZ_QJSQ01000004.1"/>
</dbReference>
<protein>
    <submittedName>
        <fullName evidence="6">LysR family glycine cleavage system transcriptional activator</fullName>
    </submittedName>
</protein>
<dbReference type="PANTHER" id="PTHR30537">
    <property type="entry name" value="HTH-TYPE TRANSCRIPTIONAL REGULATOR"/>
    <property type="match status" value="1"/>
</dbReference>
<comment type="caution">
    <text evidence="6">The sequence shown here is derived from an EMBL/GenBank/DDBJ whole genome shotgun (WGS) entry which is preliminary data.</text>
</comment>
<dbReference type="EMBL" id="QJSQ01000004">
    <property type="protein sequence ID" value="PYE25476.1"/>
    <property type="molecule type" value="Genomic_DNA"/>
</dbReference>
<dbReference type="PRINTS" id="PR00039">
    <property type="entry name" value="HTHLYSR"/>
</dbReference>
<keyword evidence="2" id="KW-0805">Transcription regulation</keyword>
<dbReference type="Proteomes" id="UP000247772">
    <property type="component" value="Unassembled WGS sequence"/>
</dbReference>
<dbReference type="GO" id="GO:0003700">
    <property type="term" value="F:DNA-binding transcription factor activity"/>
    <property type="evidence" value="ECO:0007669"/>
    <property type="project" value="InterPro"/>
</dbReference>
<evidence type="ECO:0000313" key="7">
    <source>
        <dbReference type="Proteomes" id="UP000247772"/>
    </source>
</evidence>
<sequence length="297" mass="32761">MRRVLPPLNPLRSFEAAARHLSFTLAAKELSVSQVAVSRQVAVLEDYLEVTLFERGARSLQLTSEGARLMSGLTVAFSELERAVSLVNMRGRRNVVSVQCYTTFAQWWLIPRLADFRKDHPEIEVRLTASLEPVNFARQNLDAVISAGPGDPETQQSEFLTPVHLLPVCSPSLIAHREGPLDPEDVGEFTMLHSLSRPRAWDDWVQSAGCKSVVTTRGLKFENSAMAFDAAIGGMGVAMGILELVQHHLDTGKLVAPFGHVHESPGGYYIVRPSNRPASAATDAFLKWLRGQVQPLR</sequence>
<evidence type="ECO:0000256" key="4">
    <source>
        <dbReference type="ARBA" id="ARBA00023163"/>
    </source>
</evidence>
<reference evidence="6 7" key="1">
    <citation type="submission" date="2018-06" db="EMBL/GenBank/DDBJ databases">
        <title>Genomic Encyclopedia of Type Strains, Phase IV (KMG-V): Genome sequencing to study the core and pangenomes of soil and plant-associated prokaryotes.</title>
        <authorList>
            <person name="Whitman W."/>
        </authorList>
    </citation>
    <scope>NUCLEOTIDE SEQUENCE [LARGE SCALE GENOMIC DNA]</scope>
    <source>
        <strain evidence="6 7">SRCL-318</strain>
    </source>
</reference>
<dbReference type="FunFam" id="1.10.10.10:FF:000038">
    <property type="entry name" value="Glycine cleavage system transcriptional activator"/>
    <property type="match status" value="1"/>
</dbReference>
<dbReference type="AlphaFoldDB" id="A0A2V4UXZ4"/>
<evidence type="ECO:0000256" key="3">
    <source>
        <dbReference type="ARBA" id="ARBA00023125"/>
    </source>
</evidence>
<evidence type="ECO:0000259" key="5">
    <source>
        <dbReference type="PROSITE" id="PS50931"/>
    </source>
</evidence>
<dbReference type="Pfam" id="PF00126">
    <property type="entry name" value="HTH_1"/>
    <property type="match status" value="1"/>
</dbReference>
<dbReference type="OrthoDB" id="8683153at2"/>
<dbReference type="FunFam" id="3.40.190.10:FF:000017">
    <property type="entry name" value="Glycine cleavage system transcriptional activator"/>
    <property type="match status" value="1"/>
</dbReference>
<dbReference type="PANTHER" id="PTHR30537:SF74">
    <property type="entry name" value="HTH-TYPE TRANSCRIPTIONAL REGULATOR TRPI"/>
    <property type="match status" value="1"/>
</dbReference>
<dbReference type="GO" id="GO:0043565">
    <property type="term" value="F:sequence-specific DNA binding"/>
    <property type="evidence" value="ECO:0007669"/>
    <property type="project" value="TreeGrafter"/>
</dbReference>
<dbReference type="PROSITE" id="PS50931">
    <property type="entry name" value="HTH_LYSR"/>
    <property type="match status" value="1"/>
</dbReference>
<feature type="domain" description="HTH lysR-type" evidence="5">
    <location>
        <begin position="6"/>
        <end position="63"/>
    </location>
</feature>
<dbReference type="SUPFAM" id="SSF53850">
    <property type="entry name" value="Periplasmic binding protein-like II"/>
    <property type="match status" value="1"/>
</dbReference>
<dbReference type="Gene3D" id="1.10.10.10">
    <property type="entry name" value="Winged helix-like DNA-binding domain superfamily/Winged helix DNA-binding domain"/>
    <property type="match status" value="1"/>
</dbReference>
<gene>
    <name evidence="6" type="ORF">C7410_10453</name>
</gene>
<name>A0A2V4UXZ4_9BURK</name>
<dbReference type="InterPro" id="IPR036388">
    <property type="entry name" value="WH-like_DNA-bd_sf"/>
</dbReference>
<dbReference type="InterPro" id="IPR005119">
    <property type="entry name" value="LysR_subst-bd"/>
</dbReference>
<dbReference type="InterPro" id="IPR000847">
    <property type="entry name" value="LysR_HTH_N"/>
</dbReference>
<evidence type="ECO:0000256" key="2">
    <source>
        <dbReference type="ARBA" id="ARBA00023015"/>
    </source>
</evidence>
<dbReference type="CDD" id="cd08432">
    <property type="entry name" value="PBP2_GcdR_TrpI_HvrB_AmpR_like"/>
    <property type="match status" value="1"/>
</dbReference>